<evidence type="ECO:0000313" key="2">
    <source>
        <dbReference type="Proteomes" id="UP001054252"/>
    </source>
</evidence>
<dbReference type="Proteomes" id="UP001054252">
    <property type="component" value="Unassembled WGS sequence"/>
</dbReference>
<evidence type="ECO:0000313" key="1">
    <source>
        <dbReference type="EMBL" id="GKV11317.1"/>
    </source>
</evidence>
<name>A0AAV5JJ04_9ROSI</name>
<comment type="caution">
    <text evidence="1">The sequence shown here is derived from an EMBL/GenBank/DDBJ whole genome shotgun (WGS) entry which is preliminary data.</text>
</comment>
<sequence>MEKSRDSANFCQSRFLHVLSMNLRNVVLECSVTRALGLSFRYYVI</sequence>
<gene>
    <name evidence="1" type="ORF">SLEP1_g22581</name>
</gene>
<accession>A0AAV5JJ04</accession>
<protein>
    <submittedName>
        <fullName evidence="1">Uncharacterized protein</fullName>
    </submittedName>
</protein>
<dbReference type="EMBL" id="BPVZ01000034">
    <property type="protein sequence ID" value="GKV11317.1"/>
    <property type="molecule type" value="Genomic_DNA"/>
</dbReference>
<keyword evidence="2" id="KW-1185">Reference proteome</keyword>
<proteinExistence type="predicted"/>
<reference evidence="1 2" key="1">
    <citation type="journal article" date="2021" name="Commun. Biol.">
        <title>The genome of Shorea leprosula (Dipterocarpaceae) highlights the ecological relevance of drought in aseasonal tropical rainforests.</title>
        <authorList>
            <person name="Ng K.K.S."/>
            <person name="Kobayashi M.J."/>
            <person name="Fawcett J.A."/>
            <person name="Hatakeyama M."/>
            <person name="Paape T."/>
            <person name="Ng C.H."/>
            <person name="Ang C.C."/>
            <person name="Tnah L.H."/>
            <person name="Lee C.T."/>
            <person name="Nishiyama T."/>
            <person name="Sese J."/>
            <person name="O'Brien M.J."/>
            <person name="Copetti D."/>
            <person name="Mohd Noor M.I."/>
            <person name="Ong R.C."/>
            <person name="Putra M."/>
            <person name="Sireger I.Z."/>
            <person name="Indrioko S."/>
            <person name="Kosugi Y."/>
            <person name="Izuno A."/>
            <person name="Isagi Y."/>
            <person name="Lee S.L."/>
            <person name="Shimizu K.K."/>
        </authorList>
    </citation>
    <scope>NUCLEOTIDE SEQUENCE [LARGE SCALE GENOMIC DNA]</scope>
    <source>
        <strain evidence="1">214</strain>
    </source>
</reference>
<dbReference type="AlphaFoldDB" id="A0AAV5JJ04"/>
<organism evidence="1 2">
    <name type="scientific">Rubroshorea leprosula</name>
    <dbReference type="NCBI Taxonomy" id="152421"/>
    <lineage>
        <taxon>Eukaryota</taxon>
        <taxon>Viridiplantae</taxon>
        <taxon>Streptophyta</taxon>
        <taxon>Embryophyta</taxon>
        <taxon>Tracheophyta</taxon>
        <taxon>Spermatophyta</taxon>
        <taxon>Magnoliopsida</taxon>
        <taxon>eudicotyledons</taxon>
        <taxon>Gunneridae</taxon>
        <taxon>Pentapetalae</taxon>
        <taxon>rosids</taxon>
        <taxon>malvids</taxon>
        <taxon>Malvales</taxon>
        <taxon>Dipterocarpaceae</taxon>
        <taxon>Rubroshorea</taxon>
    </lineage>
</organism>